<keyword evidence="2" id="KW-1185">Reference proteome</keyword>
<name>A0A1X1D8T4_9GAMM</name>
<sequence>MILSSIFLSSKYLCLAFLSNKNIMQSNSGFVISLTSYGRRVKYVCLTIESLLHQKDIKPEKIVLWLYKRDKPYGIAHFLLKRQVNRGLKIVYLDDDYKSYKKLSYFQDIEGSHEYVVTVDDDIIYPIKWLKGFFDCTKKNPNAIYCYRGRIINFDSKDNVTSYNSWRLANKKNLTNNFLLPTGVSGVCYPVRALDERVKDFKSISSICPYGDDIWYKMITLTNNFYSELVDAESIHFTPIITGFGKGLEKINVQSDFNTKQFVESMVHFNVNKQDFM</sequence>
<protein>
    <recommendedName>
        <fullName evidence="3">Glycosyltransferase 2-like domain-containing protein</fullName>
    </recommendedName>
</protein>
<reference evidence="1 2" key="1">
    <citation type="journal article" date="2017" name="Antonie Van Leeuwenhoek">
        <title>Phylogenomic resolution of the bacterial genus Pantoea and its relationship with Erwinia and Tatumella.</title>
        <authorList>
            <person name="Palmer M."/>
            <person name="Steenkamp E.T."/>
            <person name="Coetzee M.P."/>
            <person name="Chan W.Y."/>
            <person name="van Zyl E."/>
            <person name="De Maayer P."/>
            <person name="Coutinho T.A."/>
            <person name="Blom J."/>
            <person name="Smits T.H."/>
            <person name="Duffy B."/>
            <person name="Venter S.N."/>
        </authorList>
    </citation>
    <scope>NUCLEOTIDE SEQUENCE [LARGE SCALE GENOMIC DNA]</scope>
    <source>
        <strain evidence="1 2">LMG 26277</strain>
    </source>
</reference>
<organism evidence="1 2">
    <name type="scientific">Pantoea wallisii</name>
    <dbReference type="NCBI Taxonomy" id="1076551"/>
    <lineage>
        <taxon>Bacteria</taxon>
        <taxon>Pseudomonadati</taxon>
        <taxon>Pseudomonadota</taxon>
        <taxon>Gammaproteobacteria</taxon>
        <taxon>Enterobacterales</taxon>
        <taxon>Erwiniaceae</taxon>
        <taxon>Pantoea</taxon>
    </lineage>
</organism>
<evidence type="ECO:0000313" key="1">
    <source>
        <dbReference type="EMBL" id="ORM72960.1"/>
    </source>
</evidence>
<dbReference type="STRING" id="1076551.HA48_12065"/>
<evidence type="ECO:0000313" key="2">
    <source>
        <dbReference type="Proteomes" id="UP000193104"/>
    </source>
</evidence>
<accession>A0A1X1D8T4</accession>
<evidence type="ECO:0008006" key="3">
    <source>
        <dbReference type="Google" id="ProtNLM"/>
    </source>
</evidence>
<gene>
    <name evidence="1" type="ORF">HA48_12065</name>
</gene>
<dbReference type="InterPro" id="IPR029044">
    <property type="entry name" value="Nucleotide-diphossugar_trans"/>
</dbReference>
<proteinExistence type="predicted"/>
<dbReference type="Gene3D" id="3.90.550.10">
    <property type="entry name" value="Spore Coat Polysaccharide Biosynthesis Protein SpsA, Chain A"/>
    <property type="match status" value="1"/>
</dbReference>
<dbReference type="Proteomes" id="UP000193104">
    <property type="component" value="Unassembled WGS sequence"/>
</dbReference>
<comment type="caution">
    <text evidence="1">The sequence shown here is derived from an EMBL/GenBank/DDBJ whole genome shotgun (WGS) entry which is preliminary data.</text>
</comment>
<dbReference type="EMBL" id="MLFS01000031">
    <property type="protein sequence ID" value="ORM72960.1"/>
    <property type="molecule type" value="Genomic_DNA"/>
</dbReference>
<dbReference type="AlphaFoldDB" id="A0A1X1D8T4"/>
<dbReference type="SUPFAM" id="SSF53448">
    <property type="entry name" value="Nucleotide-diphospho-sugar transferases"/>
    <property type="match status" value="1"/>
</dbReference>
<dbReference type="CDD" id="cd00761">
    <property type="entry name" value="Glyco_tranf_GTA_type"/>
    <property type="match status" value="1"/>
</dbReference>